<evidence type="ECO:0000313" key="2">
    <source>
        <dbReference type="Proteomes" id="UP000011531"/>
    </source>
</evidence>
<dbReference type="STRING" id="1227498.C492_12739"/>
<gene>
    <name evidence="1" type="ORF">C492_12739</name>
</gene>
<dbReference type="EMBL" id="AOIA01000116">
    <property type="protein sequence ID" value="ELY57788.1"/>
    <property type="molecule type" value="Genomic_DNA"/>
</dbReference>
<protein>
    <submittedName>
        <fullName evidence="1">Uncharacterized protein</fullName>
    </submittedName>
</protein>
<keyword evidence="2" id="KW-1185">Reference proteome</keyword>
<dbReference type="RefSeq" id="WP_008423990.1">
    <property type="nucleotide sequence ID" value="NZ_AOIA01000116.1"/>
</dbReference>
<name>L9XAZ0_9EURY</name>
<comment type="caution">
    <text evidence="1">The sequence shown here is derived from an EMBL/GenBank/DDBJ whole genome shotgun (WGS) entry which is preliminary data.</text>
</comment>
<proteinExistence type="predicted"/>
<reference evidence="1 2" key="1">
    <citation type="journal article" date="2014" name="PLoS Genet.">
        <title>Phylogenetically driven sequencing of extremely halophilic archaea reveals strategies for static and dynamic osmo-response.</title>
        <authorList>
            <person name="Becker E.A."/>
            <person name="Seitzer P.M."/>
            <person name="Tritt A."/>
            <person name="Larsen D."/>
            <person name="Krusor M."/>
            <person name="Yao A.I."/>
            <person name="Wu D."/>
            <person name="Madern D."/>
            <person name="Eisen J.A."/>
            <person name="Darling A.E."/>
            <person name="Facciotti M.T."/>
        </authorList>
    </citation>
    <scope>NUCLEOTIDE SEQUENCE [LARGE SCALE GENOMIC DNA]</scope>
    <source>
        <strain evidence="1 2">DSM 18795</strain>
    </source>
</reference>
<accession>L9XAZ0</accession>
<sequence length="141" mass="14674">MNGPASVPFSAWDGERVCHLTVAPDGSTYVVPSGAHERLHRIVIGDSSVGARFDGPSGPKVDLALAGWVQLQSDRLVDRVNVDAPDGYDGTDLVREFARMHGAGSLAVALYPSGTVLTGAVSEITLPGNGPRVPAPVSDEE</sequence>
<organism evidence="1 2">
    <name type="scientific">Natronococcus jeotgali DSM 18795</name>
    <dbReference type="NCBI Taxonomy" id="1227498"/>
    <lineage>
        <taxon>Archaea</taxon>
        <taxon>Methanobacteriati</taxon>
        <taxon>Methanobacteriota</taxon>
        <taxon>Stenosarchaea group</taxon>
        <taxon>Halobacteria</taxon>
        <taxon>Halobacteriales</taxon>
        <taxon>Natrialbaceae</taxon>
        <taxon>Natronococcus</taxon>
    </lineage>
</organism>
<dbReference type="AlphaFoldDB" id="L9XAZ0"/>
<dbReference type="OrthoDB" id="230305at2157"/>
<evidence type="ECO:0000313" key="1">
    <source>
        <dbReference type="EMBL" id="ELY57788.1"/>
    </source>
</evidence>
<dbReference type="Proteomes" id="UP000011531">
    <property type="component" value="Unassembled WGS sequence"/>
</dbReference>